<accession>A0A9W8DSM6</accession>
<evidence type="ECO:0000256" key="6">
    <source>
        <dbReference type="ARBA" id="ARBA00023065"/>
    </source>
</evidence>
<evidence type="ECO:0008006" key="12">
    <source>
        <dbReference type="Google" id="ProtNLM"/>
    </source>
</evidence>
<feature type="compositionally biased region" description="Low complexity" evidence="8">
    <location>
        <begin position="200"/>
        <end position="219"/>
    </location>
</feature>
<dbReference type="PANTHER" id="PTHR33281">
    <property type="entry name" value="UPF0187 PROTEIN YNEE"/>
    <property type="match status" value="1"/>
</dbReference>
<dbReference type="OrthoDB" id="1368at2759"/>
<keyword evidence="3" id="KW-1003">Cell membrane</keyword>
<feature type="region of interest" description="Disordered" evidence="8">
    <location>
        <begin position="183"/>
        <end position="233"/>
    </location>
</feature>
<evidence type="ECO:0000256" key="1">
    <source>
        <dbReference type="ARBA" id="ARBA00004651"/>
    </source>
</evidence>
<name>A0A9W8DSM6_9FUNG</name>
<evidence type="ECO:0000256" key="3">
    <source>
        <dbReference type="ARBA" id="ARBA00022475"/>
    </source>
</evidence>
<evidence type="ECO:0000256" key="2">
    <source>
        <dbReference type="ARBA" id="ARBA00022448"/>
    </source>
</evidence>
<feature type="transmembrane region" description="Helical" evidence="9">
    <location>
        <begin position="65"/>
        <end position="84"/>
    </location>
</feature>
<dbReference type="AlphaFoldDB" id="A0A9W8DSM6"/>
<keyword evidence="11" id="KW-1185">Reference proteome</keyword>
<evidence type="ECO:0000256" key="7">
    <source>
        <dbReference type="ARBA" id="ARBA00023136"/>
    </source>
</evidence>
<dbReference type="InterPro" id="IPR044669">
    <property type="entry name" value="YneE/VCCN1/2-like"/>
</dbReference>
<reference evidence="10" key="1">
    <citation type="submission" date="2022-07" db="EMBL/GenBank/DDBJ databases">
        <title>Phylogenomic reconstructions and comparative analyses of Kickxellomycotina fungi.</title>
        <authorList>
            <person name="Reynolds N.K."/>
            <person name="Stajich J.E."/>
            <person name="Barry K."/>
            <person name="Grigoriev I.V."/>
            <person name="Crous P."/>
            <person name="Smith M.E."/>
        </authorList>
    </citation>
    <scope>NUCLEOTIDE SEQUENCE</scope>
    <source>
        <strain evidence="10">NBRC 100468</strain>
    </source>
</reference>
<evidence type="ECO:0000313" key="10">
    <source>
        <dbReference type="EMBL" id="KAJ1917021.1"/>
    </source>
</evidence>
<protein>
    <recommendedName>
        <fullName evidence="12">Bestrophin homolog</fullName>
    </recommendedName>
</protein>
<gene>
    <name evidence="10" type="ORF">H4219_003430</name>
</gene>
<feature type="transmembrane region" description="Helical" evidence="9">
    <location>
        <begin position="39"/>
        <end position="59"/>
    </location>
</feature>
<keyword evidence="2" id="KW-0813">Transport</keyword>
<feature type="compositionally biased region" description="Polar residues" evidence="8">
    <location>
        <begin position="183"/>
        <end position="195"/>
    </location>
</feature>
<evidence type="ECO:0000256" key="8">
    <source>
        <dbReference type="SAM" id="MobiDB-lite"/>
    </source>
</evidence>
<dbReference type="PANTHER" id="PTHR33281:SF19">
    <property type="entry name" value="VOLTAGE-DEPENDENT ANION CHANNEL-FORMING PROTEIN YNEE"/>
    <property type="match status" value="1"/>
</dbReference>
<dbReference type="Pfam" id="PF25539">
    <property type="entry name" value="Bestrophin_2"/>
    <property type="match status" value="2"/>
</dbReference>
<evidence type="ECO:0000256" key="4">
    <source>
        <dbReference type="ARBA" id="ARBA00022692"/>
    </source>
</evidence>
<sequence>MSSRNSPIYIENMRLSNKTRLFKLSMPGAFSFKDSAIRIIWIPVTIMATYAGIVVWLNTYFTRHALPVSVIPFISVVLGLLLVFRSNTAYDRYYEGRKLWTDIKNQSRILTRNLCIGVKNVGPNDEKLKREAIRYILAYVVAVKHYLRGEKGTNYLDFQGLLPATFLFKFKHISTLRLSNYSSTGNSPLGRSSSAVDGATLGNNNLSGRSSGSASTRNSPVGGNTNADGDEDSRLFYFPEEPEELTQTPTTPLVNENQAVSGGENVNIPMHIMCEIAKYVETARDSNRMAPQMYGNIIACMNSLASSLAGCERIVATPIPLNYSIHLKQSVYVYLLILPWCILELNPIMVTLVEFITAFLLIGIEGIGAEIENPFGYDRNDLPLDTFCQTLKHELWMIERFSSPVDGEIPEDDDL</sequence>
<comment type="subcellular location">
    <subcellularLocation>
        <location evidence="1">Cell membrane</location>
        <topology evidence="1">Multi-pass membrane protein</topology>
    </subcellularLocation>
</comment>
<comment type="caution">
    <text evidence="10">The sequence shown here is derived from an EMBL/GenBank/DDBJ whole genome shotgun (WGS) entry which is preliminary data.</text>
</comment>
<keyword evidence="7 9" id="KW-0472">Membrane</keyword>
<dbReference type="EMBL" id="JANBPU010000083">
    <property type="protein sequence ID" value="KAJ1917021.1"/>
    <property type="molecule type" value="Genomic_DNA"/>
</dbReference>
<proteinExistence type="predicted"/>
<keyword evidence="6" id="KW-0406">Ion transport</keyword>
<dbReference type="GO" id="GO:0005886">
    <property type="term" value="C:plasma membrane"/>
    <property type="evidence" value="ECO:0007669"/>
    <property type="project" value="UniProtKB-SubCell"/>
</dbReference>
<evidence type="ECO:0000256" key="9">
    <source>
        <dbReference type="SAM" id="Phobius"/>
    </source>
</evidence>
<keyword evidence="5 9" id="KW-1133">Transmembrane helix</keyword>
<dbReference type="Proteomes" id="UP001150538">
    <property type="component" value="Unassembled WGS sequence"/>
</dbReference>
<feature type="transmembrane region" description="Helical" evidence="9">
    <location>
        <begin position="331"/>
        <end position="364"/>
    </location>
</feature>
<evidence type="ECO:0000313" key="11">
    <source>
        <dbReference type="Proteomes" id="UP001150538"/>
    </source>
</evidence>
<dbReference type="GO" id="GO:0005254">
    <property type="term" value="F:chloride channel activity"/>
    <property type="evidence" value="ECO:0007669"/>
    <property type="project" value="InterPro"/>
</dbReference>
<keyword evidence="4 9" id="KW-0812">Transmembrane</keyword>
<organism evidence="10 11">
    <name type="scientific">Mycoemilia scoparia</name>
    <dbReference type="NCBI Taxonomy" id="417184"/>
    <lineage>
        <taxon>Eukaryota</taxon>
        <taxon>Fungi</taxon>
        <taxon>Fungi incertae sedis</taxon>
        <taxon>Zoopagomycota</taxon>
        <taxon>Kickxellomycotina</taxon>
        <taxon>Kickxellomycetes</taxon>
        <taxon>Kickxellales</taxon>
        <taxon>Kickxellaceae</taxon>
        <taxon>Mycoemilia</taxon>
    </lineage>
</organism>
<evidence type="ECO:0000256" key="5">
    <source>
        <dbReference type="ARBA" id="ARBA00022989"/>
    </source>
</evidence>